<dbReference type="RefSeq" id="WP_069127449.1">
    <property type="nucleotide sequence ID" value="NZ_MARB01000026.1"/>
</dbReference>
<dbReference type="CDD" id="cd00885">
    <property type="entry name" value="cinA"/>
    <property type="match status" value="1"/>
</dbReference>
<keyword evidence="2" id="KW-0378">Hydrolase</keyword>
<dbReference type="SUPFAM" id="SSF53218">
    <property type="entry name" value="Molybdenum cofactor biosynthesis proteins"/>
    <property type="match status" value="1"/>
</dbReference>
<name>A0A7Z0VJA4_9GAMM</name>
<dbReference type="InterPro" id="IPR036425">
    <property type="entry name" value="MoaB/Mog-like_dom_sf"/>
</dbReference>
<reference evidence="2 3" key="1">
    <citation type="submission" date="2016-06" db="EMBL/GenBank/DDBJ databases">
        <title>Genome sequence of endosymbiont of Candidatus Endolucinida thiodiazotropha.</title>
        <authorList>
            <person name="Poehlein A."/>
            <person name="Koenig S."/>
            <person name="Heiden S.E."/>
            <person name="Thuermer A."/>
            <person name="Voget S."/>
            <person name="Daniel R."/>
            <person name="Markert S."/>
            <person name="Gros O."/>
            <person name="Schweder T."/>
        </authorList>
    </citation>
    <scope>NUCLEOTIDE SEQUENCE [LARGE SCALE GENOMIC DNA]</scope>
    <source>
        <strain evidence="2 3">COS</strain>
    </source>
</reference>
<proteinExistence type="predicted"/>
<protein>
    <submittedName>
        <fullName evidence="2">NMN amidohydrolase-like protein YfaY</fullName>
    </submittedName>
</protein>
<dbReference type="Gene3D" id="3.40.980.10">
    <property type="entry name" value="MoaB/Mog-like domain"/>
    <property type="match status" value="1"/>
</dbReference>
<dbReference type="InterPro" id="IPR050101">
    <property type="entry name" value="CinA"/>
</dbReference>
<dbReference type="EMBL" id="MARB01000026">
    <property type="protein sequence ID" value="ODJ86164.1"/>
    <property type="molecule type" value="Genomic_DNA"/>
</dbReference>
<dbReference type="PANTHER" id="PTHR13939">
    <property type="entry name" value="NICOTINAMIDE-NUCLEOTIDE AMIDOHYDROLASE PNCC"/>
    <property type="match status" value="1"/>
</dbReference>
<feature type="domain" description="MoaB/Mog" evidence="1">
    <location>
        <begin position="6"/>
        <end position="166"/>
    </location>
</feature>
<dbReference type="OrthoDB" id="9801454at2"/>
<keyword evidence="3" id="KW-1185">Reference proteome</keyword>
<accession>A0A7Z0VJA4</accession>
<dbReference type="AlphaFoldDB" id="A0A7Z0VJA4"/>
<dbReference type="GO" id="GO:0016787">
    <property type="term" value="F:hydrolase activity"/>
    <property type="evidence" value="ECO:0007669"/>
    <property type="project" value="UniProtKB-KW"/>
</dbReference>
<organism evidence="2 3">
    <name type="scientific">Candidatus Thiodiazotropha endolucinida</name>
    <dbReference type="NCBI Taxonomy" id="1655433"/>
    <lineage>
        <taxon>Bacteria</taxon>
        <taxon>Pseudomonadati</taxon>
        <taxon>Pseudomonadota</taxon>
        <taxon>Gammaproteobacteria</taxon>
        <taxon>Chromatiales</taxon>
        <taxon>Sedimenticolaceae</taxon>
        <taxon>Candidatus Thiodiazotropha</taxon>
    </lineage>
</organism>
<evidence type="ECO:0000313" key="2">
    <source>
        <dbReference type="EMBL" id="ODJ86164.1"/>
    </source>
</evidence>
<sequence>MNDTFGLVIIGDEILIGNREDSHLAHFKKLLHHKGLRLSRCWLLPDEESNLIDHLSFSMTQADPVFVCGGIGATPDDLTRACAAAAADVPLALHPEAVALIEERYGMAARPNRIQMANLPQGAKLIPNPYNQIPGFSLNRHYFLPGFPQMAWPMAEWILDEYYPAKNLTLNERSLQVLDTPESALVDIMKRFNERFPGIKLFSLPVLGENGYVELGIRGRGDLGQAFMGLQESLRTKQIPFR</sequence>
<gene>
    <name evidence="2" type="primary">yfaY</name>
    <name evidence="2" type="ORF">CODIS_35970</name>
</gene>
<dbReference type="Pfam" id="PF00994">
    <property type="entry name" value="MoCF_biosynth"/>
    <property type="match status" value="1"/>
</dbReference>
<dbReference type="PANTHER" id="PTHR13939:SF0">
    <property type="entry name" value="NMN AMIDOHYDROLASE-LIKE PROTEIN YFAY"/>
    <property type="match status" value="1"/>
</dbReference>
<evidence type="ECO:0000259" key="1">
    <source>
        <dbReference type="SMART" id="SM00852"/>
    </source>
</evidence>
<evidence type="ECO:0000313" key="3">
    <source>
        <dbReference type="Proteomes" id="UP000094769"/>
    </source>
</evidence>
<dbReference type="InterPro" id="IPR001453">
    <property type="entry name" value="MoaB/Mog_dom"/>
</dbReference>
<dbReference type="Proteomes" id="UP000094769">
    <property type="component" value="Unassembled WGS sequence"/>
</dbReference>
<comment type="caution">
    <text evidence="2">The sequence shown here is derived from an EMBL/GenBank/DDBJ whole genome shotgun (WGS) entry which is preliminary data.</text>
</comment>
<dbReference type="SMART" id="SM00852">
    <property type="entry name" value="MoCF_biosynth"/>
    <property type="match status" value="1"/>
</dbReference>